<keyword evidence="1" id="KW-0805">Transcription regulation</keyword>
<dbReference type="EMBL" id="CP003915">
    <property type="protein sequence ID" value="AHG62108.1"/>
    <property type="molecule type" value="Genomic_DNA"/>
</dbReference>
<dbReference type="SUPFAM" id="SSF46689">
    <property type="entry name" value="Homeodomain-like"/>
    <property type="match status" value="2"/>
</dbReference>
<accession>W0PAM0</accession>
<evidence type="ECO:0000259" key="4">
    <source>
        <dbReference type="PROSITE" id="PS01124"/>
    </source>
</evidence>
<dbReference type="Pfam" id="PF12833">
    <property type="entry name" value="HTH_18"/>
    <property type="match status" value="1"/>
</dbReference>
<dbReference type="PATRIC" id="fig|1247726.3.peg.5"/>
<dbReference type="OrthoDB" id="9809338at2"/>
<feature type="domain" description="HTH araC/xylS-type" evidence="4">
    <location>
        <begin position="189"/>
        <end position="287"/>
    </location>
</feature>
<keyword evidence="2" id="KW-0238">DNA-binding</keyword>
<gene>
    <name evidence="5" type="ORF">MIM_c00050</name>
</gene>
<dbReference type="InterPro" id="IPR050204">
    <property type="entry name" value="AraC_XylS_family_regulators"/>
</dbReference>
<evidence type="ECO:0000256" key="3">
    <source>
        <dbReference type="ARBA" id="ARBA00023163"/>
    </source>
</evidence>
<dbReference type="InterPro" id="IPR018060">
    <property type="entry name" value="HTH_AraC"/>
</dbReference>
<dbReference type="eggNOG" id="COG4977">
    <property type="taxonomic scope" value="Bacteria"/>
</dbReference>
<reference evidence="5 6" key="1">
    <citation type="journal article" date="2014" name="Microbiology">
        <title>Unravelling the complete genome sequence of Advenella mimigardefordensis strain DPN7T and novel insights in the catabolism of the xenobiotic polythioester precursor 3,3'-dithiodipropionate.</title>
        <authorList>
            <person name="Wubbeler J.H."/>
            <person name="Hiessl S."/>
            <person name="Schuldes J."/>
            <person name="Thurmer A."/>
            <person name="Daniel R."/>
            <person name="Steinbuchel A."/>
        </authorList>
    </citation>
    <scope>NUCLEOTIDE SEQUENCE [LARGE SCALE GENOMIC DNA]</scope>
    <source>
        <strain evidence="6">DSM 17166 / LMG 22922 / DPN7</strain>
    </source>
</reference>
<organism evidence="5 6">
    <name type="scientific">Advenella mimigardefordensis (strain DSM 17166 / LMG 22922 / DPN7)</name>
    <dbReference type="NCBI Taxonomy" id="1247726"/>
    <lineage>
        <taxon>Bacteria</taxon>
        <taxon>Pseudomonadati</taxon>
        <taxon>Pseudomonadota</taxon>
        <taxon>Betaproteobacteria</taxon>
        <taxon>Burkholderiales</taxon>
        <taxon>Alcaligenaceae</taxon>
    </lineage>
</organism>
<dbReference type="Gene3D" id="1.10.10.60">
    <property type="entry name" value="Homeodomain-like"/>
    <property type="match status" value="1"/>
</dbReference>
<evidence type="ECO:0000256" key="2">
    <source>
        <dbReference type="ARBA" id="ARBA00023125"/>
    </source>
</evidence>
<name>W0PAM0_ADVMD</name>
<dbReference type="PANTHER" id="PTHR46796:SF6">
    <property type="entry name" value="ARAC SUBFAMILY"/>
    <property type="match status" value="1"/>
</dbReference>
<evidence type="ECO:0000313" key="6">
    <source>
        <dbReference type="Proteomes" id="UP000019095"/>
    </source>
</evidence>
<protein>
    <submittedName>
        <fullName evidence="5">Transcriptional regulator, AraC family</fullName>
    </submittedName>
</protein>
<dbReference type="SMART" id="SM00342">
    <property type="entry name" value="HTH_ARAC"/>
    <property type="match status" value="1"/>
</dbReference>
<dbReference type="PANTHER" id="PTHR46796">
    <property type="entry name" value="HTH-TYPE TRANSCRIPTIONAL ACTIVATOR RHAS-RELATED"/>
    <property type="match status" value="1"/>
</dbReference>
<keyword evidence="6" id="KW-1185">Reference proteome</keyword>
<dbReference type="KEGG" id="amim:MIM_c00050"/>
<dbReference type="GO" id="GO:0003700">
    <property type="term" value="F:DNA-binding transcription factor activity"/>
    <property type="evidence" value="ECO:0007669"/>
    <property type="project" value="InterPro"/>
</dbReference>
<dbReference type="Proteomes" id="UP000019095">
    <property type="component" value="Chromosome"/>
</dbReference>
<evidence type="ECO:0000313" key="5">
    <source>
        <dbReference type="EMBL" id="AHG62108.1"/>
    </source>
</evidence>
<dbReference type="RefSeq" id="WP_042069750.1">
    <property type="nucleotide sequence ID" value="NZ_CP003915.1"/>
</dbReference>
<keyword evidence="3" id="KW-0804">Transcription</keyword>
<dbReference type="HOGENOM" id="CLU_000445_88_4_4"/>
<dbReference type="STRING" id="1247726.MIM_c00050"/>
<dbReference type="AlphaFoldDB" id="W0PAM0"/>
<evidence type="ECO:0000256" key="1">
    <source>
        <dbReference type="ARBA" id="ARBA00023015"/>
    </source>
</evidence>
<dbReference type="GO" id="GO:0043565">
    <property type="term" value="F:sequence-specific DNA binding"/>
    <property type="evidence" value="ECO:0007669"/>
    <property type="project" value="InterPro"/>
</dbReference>
<dbReference type="PROSITE" id="PS01124">
    <property type="entry name" value="HTH_ARAC_FAMILY_2"/>
    <property type="match status" value="1"/>
</dbReference>
<sequence length="308" mass="34780">MSSEGILDSVPDSWGRKFEGDGAAVTNSHVAPTTIHFTTKAYFFLIMLAAQPQRTIAINSDRRTIDVAPAGSIEIVPEHSELFSQWRHPKHSMLIALTERRLHRLTHHEWGENIPEFHLPRLGVVDKKALALASEIRNELLTASLFHEESIESLLTLFGIHVLRTYSYFGANQPQKTKITGGLTPTTRKRIVEYIHAHLSEKLTIDRLAGVAQLSPSHFTRAFRQSLGQSPHEFVLTARLQTAKGMILTSGASLKEISRINGFSSNSHMTTLMKKKWGHNPTQIRYSNYDTAYIDEHVRQPPDSFRLK</sequence>
<dbReference type="InterPro" id="IPR009057">
    <property type="entry name" value="Homeodomain-like_sf"/>
</dbReference>
<proteinExistence type="predicted"/>